<name>A0A445BLL7_ARAHY</name>
<dbReference type="PANTHER" id="PTHR31635:SF196">
    <property type="entry name" value="REVERSE TRANSCRIPTASE DOMAIN-CONTAINING PROTEIN-RELATED"/>
    <property type="match status" value="1"/>
</dbReference>
<dbReference type="InterPro" id="IPR005135">
    <property type="entry name" value="Endo/exonuclease/phosphatase"/>
</dbReference>
<sequence>MIILNWNVRGAASKSFSRIFKEVANQYKPDLTIIVEPRCSGNQASKVIKSLGFNNYIIEEAQGFSAGIWICWNRQDIKISVEETHPQFIHAKINFSGGDEWYLTAIYASPQPQMRKQLWSKISSMTPNINKAWLLSGDFNEIKDVSEKKGGANIDKKACTSFANWINDCGLIDLRFIGSRFTWRGPQWEGQERVFKRLDRALANADWRTKFQEAKVEVLPRIGSDHHPLLITLQSRDVMQRRDRPFRYEAMWEHQPNFKEFVKQEWNINQNLNPTLYHLKGKLQDWNKDTFGNIFKQKRKIMNRLKGIQRHTTYGKNKFLDRLEANLHQEMEEILKKEEIFWFQKSRAQWIVEGDRNTKFYHTKTIIRRAKNKISKLRNQQGEWIENGTETKDHAVQFFKDLYQDEVNIIPLNFTAQTSPKIDSSFCRNLIKTPTLEETKKAVFSIGSLKAPGRDGFPALFFKRNWEIVENKMMEHVTRCWNNPEEIEEANTTLITLIPKIQTPEFITQFRPIALCNVNYKVITKILVNRIKPTLNDIIAPYQSSFVPGRNIQDNIIIAKEVMHSMKRMRGKAKFMAIKIDFEKAYDRINWDFLEKRLLEINMLRKCVGIIMKCVRTVKYNLLWNGSMTEEFSPKRGIRQGDPISPYLFVICMDALSQLIEKTVELNNWKPFTIGRRGPKISHLLFADDLLIFAEATPTQLQNVIDTMNTFCNASGLKINQAKTSIVFTRNVSNQIKQEMYSISGFKESKELGRYLGAMINNNRKGKDNYKDVMDRVQNKLKGWKSNCLSLAGRITLAQAAISPMLNYEMQHNRIPKGICNDIEKIQRKFIWGDEENKRKMHLVS</sequence>
<evidence type="ECO:0000313" key="2">
    <source>
        <dbReference type="EMBL" id="RYR39565.1"/>
    </source>
</evidence>
<dbReference type="AlphaFoldDB" id="A0A445BLL7"/>
<dbReference type="STRING" id="3818.A0A445BLL7"/>
<dbReference type="Pfam" id="PF00078">
    <property type="entry name" value="RVT_1"/>
    <property type="match status" value="1"/>
</dbReference>
<dbReference type="Pfam" id="PF03372">
    <property type="entry name" value="Exo_endo_phos"/>
    <property type="match status" value="1"/>
</dbReference>
<comment type="caution">
    <text evidence="2">The sequence shown here is derived from an EMBL/GenBank/DDBJ whole genome shotgun (WGS) entry which is preliminary data.</text>
</comment>
<dbReference type="PANTHER" id="PTHR31635">
    <property type="entry name" value="REVERSE TRANSCRIPTASE DOMAIN-CONTAINING PROTEIN-RELATED"/>
    <property type="match status" value="1"/>
</dbReference>
<evidence type="ECO:0000313" key="3">
    <source>
        <dbReference type="Proteomes" id="UP000289738"/>
    </source>
</evidence>
<dbReference type="InterPro" id="IPR036691">
    <property type="entry name" value="Endo/exonu/phosph_ase_sf"/>
</dbReference>
<proteinExistence type="predicted"/>
<dbReference type="EMBL" id="SDMP01000009">
    <property type="protein sequence ID" value="RYR39565.1"/>
    <property type="molecule type" value="Genomic_DNA"/>
</dbReference>
<dbReference type="Proteomes" id="UP000289738">
    <property type="component" value="Chromosome A09"/>
</dbReference>
<dbReference type="InterPro" id="IPR043502">
    <property type="entry name" value="DNA/RNA_pol_sf"/>
</dbReference>
<reference evidence="2 3" key="1">
    <citation type="submission" date="2019-01" db="EMBL/GenBank/DDBJ databases">
        <title>Sequencing of cultivated peanut Arachis hypogaea provides insights into genome evolution and oil improvement.</title>
        <authorList>
            <person name="Chen X."/>
        </authorList>
    </citation>
    <scope>NUCLEOTIDE SEQUENCE [LARGE SCALE GENOMIC DNA]</scope>
    <source>
        <strain evidence="3">cv. Fuhuasheng</strain>
        <tissue evidence="2">Leaves</tissue>
    </source>
</reference>
<accession>A0A445BLL7</accession>
<protein>
    <recommendedName>
        <fullName evidence="1">Reverse transcriptase domain-containing protein</fullName>
    </recommendedName>
</protein>
<dbReference type="InterPro" id="IPR000477">
    <property type="entry name" value="RT_dom"/>
</dbReference>
<dbReference type="SUPFAM" id="SSF56219">
    <property type="entry name" value="DNase I-like"/>
    <property type="match status" value="1"/>
</dbReference>
<dbReference type="GO" id="GO:0003824">
    <property type="term" value="F:catalytic activity"/>
    <property type="evidence" value="ECO:0007669"/>
    <property type="project" value="InterPro"/>
</dbReference>
<keyword evidence="3" id="KW-1185">Reference proteome</keyword>
<dbReference type="SUPFAM" id="SSF56672">
    <property type="entry name" value="DNA/RNA polymerases"/>
    <property type="match status" value="1"/>
</dbReference>
<feature type="domain" description="Reverse transcriptase" evidence="1">
    <location>
        <begin position="479"/>
        <end position="760"/>
    </location>
</feature>
<gene>
    <name evidence="2" type="ORF">Ahy_A09g045127</name>
</gene>
<dbReference type="CDD" id="cd01650">
    <property type="entry name" value="RT_nLTR_like"/>
    <property type="match status" value="1"/>
</dbReference>
<dbReference type="PROSITE" id="PS50878">
    <property type="entry name" value="RT_POL"/>
    <property type="match status" value="1"/>
</dbReference>
<dbReference type="Gene3D" id="3.60.10.10">
    <property type="entry name" value="Endonuclease/exonuclease/phosphatase"/>
    <property type="match status" value="1"/>
</dbReference>
<organism evidence="2 3">
    <name type="scientific">Arachis hypogaea</name>
    <name type="common">Peanut</name>
    <dbReference type="NCBI Taxonomy" id="3818"/>
    <lineage>
        <taxon>Eukaryota</taxon>
        <taxon>Viridiplantae</taxon>
        <taxon>Streptophyta</taxon>
        <taxon>Embryophyta</taxon>
        <taxon>Tracheophyta</taxon>
        <taxon>Spermatophyta</taxon>
        <taxon>Magnoliopsida</taxon>
        <taxon>eudicotyledons</taxon>
        <taxon>Gunneridae</taxon>
        <taxon>Pentapetalae</taxon>
        <taxon>rosids</taxon>
        <taxon>fabids</taxon>
        <taxon>Fabales</taxon>
        <taxon>Fabaceae</taxon>
        <taxon>Papilionoideae</taxon>
        <taxon>50 kb inversion clade</taxon>
        <taxon>dalbergioids sensu lato</taxon>
        <taxon>Dalbergieae</taxon>
        <taxon>Pterocarpus clade</taxon>
        <taxon>Arachis</taxon>
    </lineage>
</organism>
<evidence type="ECO:0000259" key="1">
    <source>
        <dbReference type="PROSITE" id="PS50878"/>
    </source>
</evidence>